<proteinExistence type="predicted"/>
<dbReference type="OrthoDB" id="2692005at2759"/>
<reference evidence="2" key="1">
    <citation type="journal article" date="2020" name="New Phytol.">
        <title>Comparative genomics reveals dynamic genome evolution in host specialist ectomycorrhizal fungi.</title>
        <authorList>
            <person name="Lofgren L.A."/>
            <person name="Nguyen N.H."/>
            <person name="Vilgalys R."/>
            <person name="Ruytinx J."/>
            <person name="Liao H.L."/>
            <person name="Branco S."/>
            <person name="Kuo A."/>
            <person name="LaButti K."/>
            <person name="Lipzen A."/>
            <person name="Andreopoulos W."/>
            <person name="Pangilinan J."/>
            <person name="Riley R."/>
            <person name="Hundley H."/>
            <person name="Na H."/>
            <person name="Barry K."/>
            <person name="Grigoriev I.V."/>
            <person name="Stajich J.E."/>
            <person name="Kennedy P.G."/>
        </authorList>
    </citation>
    <scope>NUCLEOTIDE SEQUENCE</scope>
    <source>
        <strain evidence="2">MN1</strain>
    </source>
</reference>
<dbReference type="Proteomes" id="UP000807769">
    <property type="component" value="Unassembled WGS sequence"/>
</dbReference>
<keyword evidence="1" id="KW-0732">Signal</keyword>
<feature type="signal peptide" evidence="1">
    <location>
        <begin position="1"/>
        <end position="23"/>
    </location>
</feature>
<feature type="chain" id="PRO_5040326931" evidence="1">
    <location>
        <begin position="24"/>
        <end position="420"/>
    </location>
</feature>
<name>A0A9P7EK83_9AGAM</name>
<evidence type="ECO:0000313" key="3">
    <source>
        <dbReference type="Proteomes" id="UP000807769"/>
    </source>
</evidence>
<dbReference type="RefSeq" id="XP_041197896.1">
    <property type="nucleotide sequence ID" value="XM_041334622.1"/>
</dbReference>
<protein>
    <submittedName>
        <fullName evidence="2">Uncharacterized protein</fullName>
    </submittedName>
</protein>
<comment type="caution">
    <text evidence="2">The sequence shown here is derived from an EMBL/GenBank/DDBJ whole genome shotgun (WGS) entry which is preliminary data.</text>
</comment>
<organism evidence="2 3">
    <name type="scientific">Suillus subaureus</name>
    <dbReference type="NCBI Taxonomy" id="48587"/>
    <lineage>
        <taxon>Eukaryota</taxon>
        <taxon>Fungi</taxon>
        <taxon>Dikarya</taxon>
        <taxon>Basidiomycota</taxon>
        <taxon>Agaricomycotina</taxon>
        <taxon>Agaricomycetes</taxon>
        <taxon>Agaricomycetidae</taxon>
        <taxon>Boletales</taxon>
        <taxon>Suillineae</taxon>
        <taxon>Suillaceae</taxon>
        <taxon>Suillus</taxon>
    </lineage>
</organism>
<dbReference type="AlphaFoldDB" id="A0A9P7EK83"/>
<gene>
    <name evidence="2" type="ORF">BJ212DRAFT_1326898</name>
</gene>
<accession>A0A9P7EK83</accession>
<evidence type="ECO:0000256" key="1">
    <source>
        <dbReference type="SAM" id="SignalP"/>
    </source>
</evidence>
<keyword evidence="3" id="KW-1185">Reference proteome</keyword>
<dbReference type="EMBL" id="JABBWG010000004">
    <property type="protein sequence ID" value="KAG1823836.1"/>
    <property type="molecule type" value="Genomic_DNA"/>
</dbReference>
<evidence type="ECO:0000313" key="2">
    <source>
        <dbReference type="EMBL" id="KAG1823836.1"/>
    </source>
</evidence>
<sequence length="420" mass="46752">MPAHCVMSASSPLFLTALPAVCSMKIKGLIDKYSDGIEDVRKVLNYLSKPTLHMSRMEFHGVGAREFEFIAGMVGETGRVSTKPRLAYDYNTHVLIVNMPTVLHQVSFDDVRIFVSDFIHDLPYDPEIICPMLDTSLMLEIADGSIMPDMAMTVTAVEGPTEVVLIPFVAECALSETDEHVFEKAEDIILAYPDVICIAVMLVREAREYAAPDYRDSTVPTALCGGTDSDPKPLTLKQFINLRTTPRSFGEPTVIGDHTWCHLSSVEYFVWVKRDDGSPIDIRSQDPGDMAYGIVMPEIDMDAVTEMLERGLTKVRDSFVAFQKELEPSVDCTALAESEVRCRTNWRLVSKRLFGASDVTAHKRYLAWHKKHFGTGSAESSYVDSEQADEGEEPVVVATSKRKRACASALPCSRYKIKKS</sequence>
<dbReference type="GeneID" id="64628639"/>